<feature type="transmembrane region" description="Helical" evidence="1">
    <location>
        <begin position="66"/>
        <end position="86"/>
    </location>
</feature>
<feature type="transmembrane region" description="Helical" evidence="1">
    <location>
        <begin position="93"/>
        <end position="113"/>
    </location>
</feature>
<accession>A0A2T0JP55</accession>
<comment type="caution">
    <text evidence="3">The sequence shown here is derived from an EMBL/GenBank/DDBJ whole genome shotgun (WGS) entry which is preliminary data.</text>
</comment>
<dbReference type="Gene3D" id="2.60.40.650">
    <property type="match status" value="1"/>
</dbReference>
<dbReference type="OrthoDB" id="9795587at2"/>
<keyword evidence="1" id="KW-0472">Membrane</keyword>
<dbReference type="GO" id="GO:0006790">
    <property type="term" value="P:sulfur compound metabolic process"/>
    <property type="evidence" value="ECO:0007669"/>
    <property type="project" value="TreeGrafter"/>
</dbReference>
<evidence type="ECO:0000256" key="1">
    <source>
        <dbReference type="SAM" id="Phobius"/>
    </source>
</evidence>
<protein>
    <submittedName>
        <fullName evidence="3">DMSO/TMAO reductase YedYZ molybdopterin-dependent catalytic subunit</fullName>
    </submittedName>
</protein>
<dbReference type="GO" id="GO:0020037">
    <property type="term" value="F:heme binding"/>
    <property type="evidence" value="ECO:0007669"/>
    <property type="project" value="TreeGrafter"/>
</dbReference>
<evidence type="ECO:0000313" key="3">
    <source>
        <dbReference type="EMBL" id="PRX09192.1"/>
    </source>
</evidence>
<reference evidence="3 4" key="1">
    <citation type="submission" date="2018-03" db="EMBL/GenBank/DDBJ databases">
        <title>Genomic Encyclopedia of Archaeal and Bacterial Type Strains, Phase II (KMG-II): from individual species to whole genera.</title>
        <authorList>
            <person name="Goeker M."/>
        </authorList>
    </citation>
    <scope>NUCLEOTIDE SEQUENCE [LARGE SCALE GENOMIC DNA]</scope>
    <source>
        <strain evidence="3 4">DSM 43146</strain>
    </source>
</reference>
<keyword evidence="1" id="KW-0812">Transmembrane</keyword>
<dbReference type="PANTHER" id="PTHR19372:SF7">
    <property type="entry name" value="SULFITE OXIDASE, MITOCHONDRIAL"/>
    <property type="match status" value="1"/>
</dbReference>
<dbReference type="GO" id="GO:0008482">
    <property type="term" value="F:sulfite oxidase activity"/>
    <property type="evidence" value="ECO:0007669"/>
    <property type="project" value="TreeGrafter"/>
</dbReference>
<evidence type="ECO:0000259" key="2">
    <source>
        <dbReference type="Pfam" id="PF00174"/>
    </source>
</evidence>
<dbReference type="GO" id="GO:0043546">
    <property type="term" value="F:molybdopterin cofactor binding"/>
    <property type="evidence" value="ECO:0007669"/>
    <property type="project" value="TreeGrafter"/>
</dbReference>
<feature type="transmembrane region" description="Helical" evidence="1">
    <location>
        <begin position="157"/>
        <end position="177"/>
    </location>
</feature>
<feature type="transmembrane region" description="Helical" evidence="1">
    <location>
        <begin position="7"/>
        <end position="29"/>
    </location>
</feature>
<dbReference type="InterPro" id="IPR000572">
    <property type="entry name" value="OxRdtase_Mopterin-bd_dom"/>
</dbReference>
<dbReference type="Gene3D" id="3.90.420.10">
    <property type="entry name" value="Oxidoreductase, molybdopterin-binding domain"/>
    <property type="match status" value="1"/>
</dbReference>
<keyword evidence="1" id="KW-1133">Transmembrane helix</keyword>
<name>A0A2T0JP55_9ACTN</name>
<keyword evidence="4" id="KW-1185">Reference proteome</keyword>
<dbReference type="SUPFAM" id="SSF56524">
    <property type="entry name" value="Oxidoreductase molybdopterin-binding domain"/>
    <property type="match status" value="1"/>
</dbReference>
<dbReference type="SUPFAM" id="SSF81296">
    <property type="entry name" value="E set domains"/>
    <property type="match status" value="1"/>
</dbReference>
<gene>
    <name evidence="3" type="ORF">CLV67_13757</name>
</gene>
<dbReference type="AlphaFoldDB" id="A0A2T0JP55"/>
<dbReference type="InterPro" id="IPR014756">
    <property type="entry name" value="Ig_E-set"/>
</dbReference>
<feature type="domain" description="Oxidoreductase molybdopterin-binding" evidence="2">
    <location>
        <begin position="226"/>
        <end position="379"/>
    </location>
</feature>
<dbReference type="Proteomes" id="UP000239415">
    <property type="component" value="Unassembled WGS sequence"/>
</dbReference>
<dbReference type="RefSeq" id="WP_106330665.1">
    <property type="nucleotide sequence ID" value="NZ_BOMO01000143.1"/>
</dbReference>
<proteinExistence type="predicted"/>
<feature type="transmembrane region" description="Helical" evidence="1">
    <location>
        <begin position="119"/>
        <end position="137"/>
    </location>
</feature>
<dbReference type="Pfam" id="PF00174">
    <property type="entry name" value="Oxidored_molyb"/>
    <property type="match status" value="1"/>
</dbReference>
<dbReference type="InterPro" id="IPR036374">
    <property type="entry name" value="OxRdtase_Mopterin-bd_sf"/>
</dbReference>
<dbReference type="EMBL" id="PVMZ01000037">
    <property type="protein sequence ID" value="PRX09192.1"/>
    <property type="molecule type" value="Genomic_DNA"/>
</dbReference>
<evidence type="ECO:0000313" key="4">
    <source>
        <dbReference type="Proteomes" id="UP000239415"/>
    </source>
</evidence>
<dbReference type="PANTHER" id="PTHR19372">
    <property type="entry name" value="SULFITE REDUCTASE"/>
    <property type="match status" value="1"/>
</dbReference>
<sequence length="500" mass="51853">MRPGLRGAISGIVAAGSGIAAAELLAAAIRPGAGPLVMVGGAVIDATPTALKEFAVRELGTSDKPVLLAVIGGGVAGLAAITGVAATRRRAAIPVGTGLLGAVGVAAALSRPAATLLDAVPALLAAVLAGLSLWWLLRQRGRAATTVPDDGVDRRLVLRLSLLAAGAGAMQAAGMTVSGQRENAAGRSREAIRLPAAADPARQLPTGVAAEFTTPSGTFYRVDTALNVPRVDPSAWRLRIHGMVGREVELSFADLLQRPLIERDITLNCVSNEVGGPYVGTARWLGVPLAALLREVGVQPGADQIVARSVEGMTIGTPVVTALDGRDTMLALGMNGEPLPLEHGFPVRMLTPGLYGYAGACKWVTELELTTFDQFDAYWVKRGWGSQGTVKTASRIDKPKPFDRMAAGTVTVAGVAWAQRRGIQAVEISVDGGPWAPAELLPTASADTWTQWRFSWQATGGPHSLAVRATDRDGAVQPETRAAPFPDGATGWHTISVTVA</sequence>
<organism evidence="3 4">
    <name type="scientific">Actinoplanes italicus</name>
    <dbReference type="NCBI Taxonomy" id="113567"/>
    <lineage>
        <taxon>Bacteria</taxon>
        <taxon>Bacillati</taxon>
        <taxon>Actinomycetota</taxon>
        <taxon>Actinomycetes</taxon>
        <taxon>Micromonosporales</taxon>
        <taxon>Micromonosporaceae</taxon>
        <taxon>Actinoplanes</taxon>
    </lineage>
</organism>